<comment type="similarity">
    <text evidence="7">Belongs to the binding-protein-dependent transport system permease family.</text>
</comment>
<feature type="domain" description="ABC transmembrane type-1" evidence="8">
    <location>
        <begin position="75"/>
        <end position="267"/>
    </location>
</feature>
<evidence type="ECO:0000256" key="7">
    <source>
        <dbReference type="RuleBase" id="RU363032"/>
    </source>
</evidence>
<dbReference type="CDD" id="cd06261">
    <property type="entry name" value="TM_PBP2"/>
    <property type="match status" value="1"/>
</dbReference>
<reference evidence="9" key="1">
    <citation type="submission" date="2017-02" db="EMBL/GenBank/DDBJ databases">
        <authorList>
            <person name="Regsiter A."/>
            <person name="William W."/>
        </authorList>
    </citation>
    <scope>NUCLEOTIDE SEQUENCE</scope>
    <source>
        <strain evidence="9">BdmA 4</strain>
    </source>
</reference>
<keyword evidence="3" id="KW-1003">Cell membrane</keyword>
<sequence length="282" mass="31970">MKNRTARRISAFLSNFIIIVLGVGMLYPVVWLIAASFKESNTIFSDPGLIPKSFTLQNYIQGWKGIGIIGFGTFFKNSFIICTLCVIANVIFCSLTAYAFARLRFAGKNFWFAVMMVTLMLPSHVTTIPRYIIFRSFGWIDTFLPLVVPKFFATDAFFIFLLVQFMRSLPKELDESAMIDGCGKFGIYTRIVMPLTTPALITTVLFTFLWTWDDFFNQLLYLNSPSKYTVPMGLRLFVDSSGMSSWGPMFAMSVLSLVPCFILFFSLQKYFVQGIITTGIKG</sequence>
<dbReference type="GO" id="GO:0005886">
    <property type="term" value="C:plasma membrane"/>
    <property type="evidence" value="ECO:0007669"/>
    <property type="project" value="UniProtKB-SubCell"/>
</dbReference>
<feature type="transmembrane region" description="Helical" evidence="7">
    <location>
        <begin position="246"/>
        <end position="267"/>
    </location>
</feature>
<keyword evidence="2 7" id="KW-0813">Transport</keyword>
<dbReference type="InterPro" id="IPR000515">
    <property type="entry name" value="MetI-like"/>
</dbReference>
<evidence type="ECO:0000256" key="1">
    <source>
        <dbReference type="ARBA" id="ARBA00004651"/>
    </source>
</evidence>
<evidence type="ECO:0000256" key="6">
    <source>
        <dbReference type="ARBA" id="ARBA00023136"/>
    </source>
</evidence>
<keyword evidence="5 7" id="KW-1133">Transmembrane helix</keyword>
<name>A0A3P3XP67_9SPIR</name>
<feature type="transmembrane region" description="Helical" evidence="7">
    <location>
        <begin position="110"/>
        <end position="134"/>
    </location>
</feature>
<evidence type="ECO:0000313" key="9">
    <source>
        <dbReference type="EMBL" id="SLM18055.1"/>
    </source>
</evidence>
<keyword evidence="4 7" id="KW-0812">Transmembrane</keyword>
<proteinExistence type="inferred from homology"/>
<dbReference type="EMBL" id="FWDO01000004">
    <property type="protein sequence ID" value="SLM18055.1"/>
    <property type="molecule type" value="Genomic_DNA"/>
</dbReference>
<evidence type="ECO:0000256" key="5">
    <source>
        <dbReference type="ARBA" id="ARBA00022989"/>
    </source>
</evidence>
<comment type="subcellular location">
    <subcellularLocation>
        <location evidence="1 7">Cell membrane</location>
        <topology evidence="1 7">Multi-pass membrane protein</topology>
    </subcellularLocation>
</comment>
<dbReference type="GO" id="GO:0055085">
    <property type="term" value="P:transmembrane transport"/>
    <property type="evidence" value="ECO:0007669"/>
    <property type="project" value="InterPro"/>
</dbReference>
<dbReference type="PANTHER" id="PTHR43744:SF6">
    <property type="entry name" value="ABC TRANSPORTER PERMEASE PROTEIN YESQ-RELATED"/>
    <property type="match status" value="1"/>
</dbReference>
<dbReference type="SUPFAM" id="SSF161098">
    <property type="entry name" value="MetI-like"/>
    <property type="match status" value="1"/>
</dbReference>
<feature type="transmembrane region" description="Helical" evidence="7">
    <location>
        <begin position="187"/>
        <end position="212"/>
    </location>
</feature>
<organism evidence="9">
    <name type="scientific">uncultured spirochete</name>
    <dbReference type="NCBI Taxonomy" id="156406"/>
    <lineage>
        <taxon>Bacteria</taxon>
        <taxon>Pseudomonadati</taxon>
        <taxon>Spirochaetota</taxon>
        <taxon>Spirochaetia</taxon>
        <taxon>Spirochaetales</taxon>
        <taxon>environmental samples</taxon>
    </lineage>
</organism>
<dbReference type="PANTHER" id="PTHR43744">
    <property type="entry name" value="ABC TRANSPORTER PERMEASE PROTEIN MG189-RELATED-RELATED"/>
    <property type="match status" value="1"/>
</dbReference>
<dbReference type="Gene3D" id="1.10.3720.10">
    <property type="entry name" value="MetI-like"/>
    <property type="match status" value="1"/>
</dbReference>
<protein>
    <submittedName>
        <fullName evidence="9">Putative ABC transporter permease protein YesQ</fullName>
    </submittedName>
</protein>
<dbReference type="AlphaFoldDB" id="A0A3P3XP67"/>
<gene>
    <name evidence="9" type="primary">yesQ</name>
    <name evidence="9" type="ORF">SPIRO4BDMA_40627</name>
</gene>
<feature type="transmembrane region" description="Helical" evidence="7">
    <location>
        <begin position="146"/>
        <end position="166"/>
    </location>
</feature>
<dbReference type="PROSITE" id="PS50928">
    <property type="entry name" value="ABC_TM1"/>
    <property type="match status" value="1"/>
</dbReference>
<keyword evidence="6 7" id="KW-0472">Membrane</keyword>
<evidence type="ECO:0000259" key="8">
    <source>
        <dbReference type="PROSITE" id="PS50928"/>
    </source>
</evidence>
<feature type="transmembrane region" description="Helical" evidence="7">
    <location>
        <begin position="12"/>
        <end position="34"/>
    </location>
</feature>
<feature type="transmembrane region" description="Helical" evidence="7">
    <location>
        <begin position="78"/>
        <end position="98"/>
    </location>
</feature>
<evidence type="ECO:0000256" key="3">
    <source>
        <dbReference type="ARBA" id="ARBA00022475"/>
    </source>
</evidence>
<dbReference type="Pfam" id="PF00528">
    <property type="entry name" value="BPD_transp_1"/>
    <property type="match status" value="1"/>
</dbReference>
<evidence type="ECO:0000256" key="2">
    <source>
        <dbReference type="ARBA" id="ARBA00022448"/>
    </source>
</evidence>
<dbReference type="InterPro" id="IPR035906">
    <property type="entry name" value="MetI-like_sf"/>
</dbReference>
<accession>A0A3P3XP67</accession>
<evidence type="ECO:0000256" key="4">
    <source>
        <dbReference type="ARBA" id="ARBA00022692"/>
    </source>
</evidence>